<gene>
    <name evidence="2" type="ORF">CLO192961_LOCUS208449</name>
</gene>
<comment type="caution">
    <text evidence="2">The sequence shown here is derived from an EMBL/GenBank/DDBJ whole genome shotgun (WGS) entry which is preliminary data.</text>
</comment>
<dbReference type="Proteomes" id="UP000766486">
    <property type="component" value="Unassembled WGS sequence"/>
</dbReference>
<sequence>MIPRAPFLNRAWNAARGPGKLQCRKLSITPLRRAPIATTAKDAANHLLETFSGSTSVRRQLIDANQLQKLALTLGRPTLNGVDVSENAPPAGTPVPPGYHLVYFTPNGVESELGADGTDRTFNAPQPFTRRMWAGGRMQWKSDDEGEASPILRVGDEAEEHTKLVSATPKTSRTGSEMVLVEVDKEIWTPRGLAMVDRRSWIFRPEVDPQTAKEPPALADANTRGASEMKDIEGNGGHQARQYRWSPTGLFRFSALTFNGHKIHYNEDWTRLVESHPGLVVHGPLNLICSLDYWRDVHGNGRPPSEITYRALSPLYAGQTYQIQTGEVKNTEDIPNWEVLVKRGDVVCMKAEVKK</sequence>
<evidence type="ECO:0000313" key="3">
    <source>
        <dbReference type="Proteomes" id="UP000766486"/>
    </source>
</evidence>
<evidence type="ECO:0000256" key="1">
    <source>
        <dbReference type="SAM" id="MobiDB-lite"/>
    </source>
</evidence>
<dbReference type="InterPro" id="IPR029069">
    <property type="entry name" value="HotDog_dom_sf"/>
</dbReference>
<protein>
    <recommendedName>
        <fullName evidence="4">N-terminal of MaoC-like dehydratase domain-containing protein</fullName>
    </recommendedName>
</protein>
<feature type="region of interest" description="Disordered" evidence="1">
    <location>
        <begin position="208"/>
        <end position="241"/>
    </location>
</feature>
<accession>A0ABY6UAN6</accession>
<name>A0ABY6UAN6_BIOOC</name>
<reference evidence="2 3" key="1">
    <citation type="submission" date="2019-06" db="EMBL/GenBank/DDBJ databases">
        <authorList>
            <person name="Broberg M."/>
        </authorList>
    </citation>
    <scope>NUCLEOTIDE SEQUENCE [LARGE SCALE GENOMIC DNA]</scope>
</reference>
<dbReference type="PANTHER" id="PTHR28152">
    <property type="entry name" value="HYDROXYACYL-THIOESTER DEHYDRATASE TYPE 2, MITOCHONDRIAL"/>
    <property type="match status" value="1"/>
</dbReference>
<dbReference type="SUPFAM" id="SSF54637">
    <property type="entry name" value="Thioesterase/thiol ester dehydrase-isomerase"/>
    <property type="match status" value="1"/>
</dbReference>
<dbReference type="Gene3D" id="3.10.129.10">
    <property type="entry name" value="Hotdog Thioesterase"/>
    <property type="match status" value="1"/>
</dbReference>
<proteinExistence type="predicted"/>
<evidence type="ECO:0000313" key="2">
    <source>
        <dbReference type="EMBL" id="VUC27336.1"/>
    </source>
</evidence>
<evidence type="ECO:0008006" key="4">
    <source>
        <dbReference type="Google" id="ProtNLM"/>
    </source>
</evidence>
<keyword evidence="3" id="KW-1185">Reference proteome</keyword>
<dbReference type="EMBL" id="CABFNS010000767">
    <property type="protein sequence ID" value="VUC27336.1"/>
    <property type="molecule type" value="Genomic_DNA"/>
</dbReference>
<organism evidence="2 3">
    <name type="scientific">Bionectria ochroleuca</name>
    <name type="common">Gliocladium roseum</name>
    <dbReference type="NCBI Taxonomy" id="29856"/>
    <lineage>
        <taxon>Eukaryota</taxon>
        <taxon>Fungi</taxon>
        <taxon>Dikarya</taxon>
        <taxon>Ascomycota</taxon>
        <taxon>Pezizomycotina</taxon>
        <taxon>Sordariomycetes</taxon>
        <taxon>Hypocreomycetidae</taxon>
        <taxon>Hypocreales</taxon>
        <taxon>Bionectriaceae</taxon>
        <taxon>Clonostachys</taxon>
    </lineage>
</organism>
<dbReference type="InterPro" id="IPR052741">
    <property type="entry name" value="Mitochondrial_HTD2"/>
</dbReference>
<dbReference type="PANTHER" id="PTHR28152:SF2">
    <property type="entry name" value="N-TERMINAL OF MAOC-LIKE DEHYDRATASE DOMAIN-CONTAINING PROTEIN"/>
    <property type="match status" value="1"/>
</dbReference>